<evidence type="ECO:0000313" key="2">
    <source>
        <dbReference type="EMBL" id="URW74917.1"/>
    </source>
</evidence>
<accession>A0ABY4TRP7</accession>
<gene>
    <name evidence="2" type="ORF">M9980_10115</name>
</gene>
<evidence type="ECO:0000259" key="1">
    <source>
        <dbReference type="Pfam" id="PF07238"/>
    </source>
</evidence>
<dbReference type="InterPro" id="IPR009875">
    <property type="entry name" value="PilZ_domain"/>
</dbReference>
<name>A0ABY4TRP7_9SPHN</name>
<dbReference type="RefSeq" id="WP_250750145.1">
    <property type="nucleotide sequence ID" value="NZ_CP098401.1"/>
</dbReference>
<reference evidence="2" key="1">
    <citation type="submission" date="2022-05" db="EMBL/GenBank/DDBJ databases">
        <title>Sphingomonas sp. strain RMG20 Genome sequencing and assembly.</title>
        <authorList>
            <person name="Kim I."/>
        </authorList>
    </citation>
    <scope>NUCLEOTIDE SEQUENCE</scope>
    <source>
        <strain evidence="2">RMG20</strain>
    </source>
</reference>
<dbReference type="SUPFAM" id="SSF141371">
    <property type="entry name" value="PilZ domain-like"/>
    <property type="match status" value="1"/>
</dbReference>
<dbReference type="Pfam" id="PF07238">
    <property type="entry name" value="PilZ"/>
    <property type="match status" value="1"/>
</dbReference>
<dbReference type="Proteomes" id="UP001055580">
    <property type="component" value="Chromosome"/>
</dbReference>
<feature type="domain" description="PilZ" evidence="1">
    <location>
        <begin position="35"/>
        <end position="116"/>
    </location>
</feature>
<keyword evidence="3" id="KW-1185">Reference proteome</keyword>
<dbReference type="EMBL" id="CP098401">
    <property type="protein sequence ID" value="URW74917.1"/>
    <property type="molecule type" value="Genomic_DNA"/>
</dbReference>
<sequence length="135" mass="14267">MPRRDAFDTADAGREKSLSLAPYGRGMSAPATLDREARVSVMLSAEVERFGVSSVSMHRVRNLSRHGACIDQAGRFVRGQTIVVTVGTVAALGASVVWVSGEQAGLRFAQPIDVDAARAKAAIPPPPAANLRMPI</sequence>
<organism evidence="2 3">
    <name type="scientific">Sphingomonas donggukensis</name>
    <dbReference type="NCBI Taxonomy" id="2949093"/>
    <lineage>
        <taxon>Bacteria</taxon>
        <taxon>Pseudomonadati</taxon>
        <taxon>Pseudomonadota</taxon>
        <taxon>Alphaproteobacteria</taxon>
        <taxon>Sphingomonadales</taxon>
        <taxon>Sphingomonadaceae</taxon>
        <taxon>Sphingomonas</taxon>
    </lineage>
</organism>
<evidence type="ECO:0000313" key="3">
    <source>
        <dbReference type="Proteomes" id="UP001055580"/>
    </source>
</evidence>
<protein>
    <submittedName>
        <fullName evidence="2">PilZ domain-containing protein</fullName>
    </submittedName>
</protein>
<proteinExistence type="predicted"/>